<dbReference type="Proteomes" id="UP000821865">
    <property type="component" value="Chromosome 9"/>
</dbReference>
<sequence length="345" mass="37967">MRCKCFRDKDFNVCRRACPVMCNEPIRGSCSKKCVLGCDCPPGFLRDPTKKYRCVKAAKCVLKCPQNSKFQFCVSTCAPKCGARPPKICVTRCQRAGCVCDQGYAEVEQNGETMCVPQGECYRYLGLAASLTPGGHANMVVSSCSDYRPDSQAEKGTAQSSPCGCLEVPASGSHQKEKFCRPNLTPLSERTKPRSCICRPGLVRNAWGDCITKKECLHCKCTRDKDFNVCARKCPLLCNEPILASCSQKCVLGCDCPPGTVRVTLRPSKTGQIICVPHRIATDTPEWRSQSRMSDADMVAEFPLLEAYPYRVASPYVQVAQFYLVPTQRVHLLAVLTDMAQPVGA</sequence>
<keyword evidence="2" id="KW-1185">Reference proteome</keyword>
<organism evidence="1 2">
    <name type="scientific">Dermacentor silvarum</name>
    <name type="common">Tick</name>
    <dbReference type="NCBI Taxonomy" id="543639"/>
    <lineage>
        <taxon>Eukaryota</taxon>
        <taxon>Metazoa</taxon>
        <taxon>Ecdysozoa</taxon>
        <taxon>Arthropoda</taxon>
        <taxon>Chelicerata</taxon>
        <taxon>Arachnida</taxon>
        <taxon>Acari</taxon>
        <taxon>Parasitiformes</taxon>
        <taxon>Ixodida</taxon>
        <taxon>Ixodoidea</taxon>
        <taxon>Ixodidae</taxon>
        <taxon>Rhipicephalinae</taxon>
        <taxon>Dermacentor</taxon>
    </lineage>
</organism>
<accession>A0ACB8C4P0</accession>
<name>A0ACB8C4P0_DERSI</name>
<gene>
    <name evidence="1" type="ORF">HPB49_017679</name>
</gene>
<proteinExistence type="predicted"/>
<dbReference type="EMBL" id="CM023478">
    <property type="protein sequence ID" value="KAH7933827.1"/>
    <property type="molecule type" value="Genomic_DNA"/>
</dbReference>
<comment type="caution">
    <text evidence="1">The sequence shown here is derived from an EMBL/GenBank/DDBJ whole genome shotgun (WGS) entry which is preliminary data.</text>
</comment>
<protein>
    <submittedName>
        <fullName evidence="1">Uncharacterized protein</fullName>
    </submittedName>
</protein>
<evidence type="ECO:0000313" key="1">
    <source>
        <dbReference type="EMBL" id="KAH7933827.1"/>
    </source>
</evidence>
<evidence type="ECO:0000313" key="2">
    <source>
        <dbReference type="Proteomes" id="UP000821865"/>
    </source>
</evidence>
<reference evidence="1" key="1">
    <citation type="submission" date="2020-05" db="EMBL/GenBank/DDBJ databases">
        <title>Large-scale comparative analyses of tick genomes elucidate their genetic diversity and vector capacities.</title>
        <authorList>
            <person name="Jia N."/>
            <person name="Wang J."/>
            <person name="Shi W."/>
            <person name="Du L."/>
            <person name="Sun Y."/>
            <person name="Zhan W."/>
            <person name="Jiang J."/>
            <person name="Wang Q."/>
            <person name="Zhang B."/>
            <person name="Ji P."/>
            <person name="Sakyi L.B."/>
            <person name="Cui X."/>
            <person name="Yuan T."/>
            <person name="Jiang B."/>
            <person name="Yang W."/>
            <person name="Lam T.T.-Y."/>
            <person name="Chang Q."/>
            <person name="Ding S."/>
            <person name="Wang X."/>
            <person name="Zhu J."/>
            <person name="Ruan X."/>
            <person name="Zhao L."/>
            <person name="Wei J."/>
            <person name="Que T."/>
            <person name="Du C."/>
            <person name="Cheng J."/>
            <person name="Dai P."/>
            <person name="Han X."/>
            <person name="Huang E."/>
            <person name="Gao Y."/>
            <person name="Liu J."/>
            <person name="Shao H."/>
            <person name="Ye R."/>
            <person name="Li L."/>
            <person name="Wei W."/>
            <person name="Wang X."/>
            <person name="Wang C."/>
            <person name="Yang T."/>
            <person name="Huo Q."/>
            <person name="Li W."/>
            <person name="Guo W."/>
            <person name="Chen H."/>
            <person name="Zhou L."/>
            <person name="Ni X."/>
            <person name="Tian J."/>
            <person name="Zhou Y."/>
            <person name="Sheng Y."/>
            <person name="Liu T."/>
            <person name="Pan Y."/>
            <person name="Xia L."/>
            <person name="Li J."/>
            <person name="Zhao F."/>
            <person name="Cao W."/>
        </authorList>
    </citation>
    <scope>NUCLEOTIDE SEQUENCE</scope>
    <source>
        <strain evidence="1">Dsil-2018</strain>
    </source>
</reference>